<dbReference type="Gene3D" id="2.60.120.10">
    <property type="entry name" value="Jelly Rolls"/>
    <property type="match status" value="1"/>
</dbReference>
<feature type="active site" description="Proton acceptor" evidence="5">
    <location>
        <position position="61"/>
    </location>
</feature>
<dbReference type="NCBIfam" id="TIGR01221">
    <property type="entry name" value="rmlC"/>
    <property type="match status" value="1"/>
</dbReference>
<dbReference type="PANTHER" id="PTHR21047:SF2">
    <property type="entry name" value="THYMIDINE DIPHOSPHO-4-KETO-RHAMNOSE 3,5-EPIMERASE"/>
    <property type="match status" value="1"/>
</dbReference>
<dbReference type="EC" id="5.1.3.13" evidence="3 7"/>
<dbReference type="SUPFAM" id="SSF51182">
    <property type="entry name" value="RmlC-like cupins"/>
    <property type="match status" value="1"/>
</dbReference>
<dbReference type="AlphaFoldDB" id="A0A6F8U5P5"/>
<dbReference type="EMBL" id="AP022843">
    <property type="protein sequence ID" value="BCB08504.1"/>
    <property type="molecule type" value="Genomic_DNA"/>
</dbReference>
<comment type="subunit">
    <text evidence="7">Homodimer.</text>
</comment>
<dbReference type="PANTHER" id="PTHR21047">
    <property type="entry name" value="DTDP-6-DEOXY-D-GLUCOSE-3,5 EPIMERASE"/>
    <property type="match status" value="1"/>
</dbReference>
<dbReference type="InterPro" id="IPR011051">
    <property type="entry name" value="RmlC_Cupin_sf"/>
</dbReference>
<dbReference type="CDD" id="cd00438">
    <property type="entry name" value="cupin_RmlC"/>
    <property type="match status" value="1"/>
</dbReference>
<dbReference type="UniPathway" id="UPA00124"/>
<feature type="active site" description="Proton donor" evidence="5">
    <location>
        <position position="130"/>
    </location>
</feature>
<gene>
    <name evidence="8" type="primary">rmlC</name>
    <name evidence="8" type="ORF">HHSLTHF2_23940</name>
</gene>
<evidence type="ECO:0000313" key="9">
    <source>
        <dbReference type="Proteomes" id="UP000502259"/>
    </source>
</evidence>
<reference evidence="8 9" key="1">
    <citation type="submission" date="2020-03" db="EMBL/GenBank/DDBJ databases">
        <title>Complete Genome Sequence of Halomonas hydrothermalis Strain Slthf2, Halophilic Bacterium Isolated from Deep-Sea Hydrothermal-Vent Environments.</title>
        <authorList>
            <person name="Takeyama N."/>
            <person name="Huang M."/>
            <person name="Sato K."/>
            <person name="Galipon J."/>
            <person name="Arakawa K."/>
        </authorList>
    </citation>
    <scope>NUCLEOTIDE SEQUENCE [LARGE SCALE GENOMIC DNA]</scope>
    <source>
        <strain evidence="8 9">Slthf2</strain>
    </source>
</reference>
<dbReference type="GO" id="GO:0000271">
    <property type="term" value="P:polysaccharide biosynthetic process"/>
    <property type="evidence" value="ECO:0007669"/>
    <property type="project" value="TreeGrafter"/>
</dbReference>
<evidence type="ECO:0000256" key="3">
    <source>
        <dbReference type="ARBA" id="ARBA00012098"/>
    </source>
</evidence>
<dbReference type="RefSeq" id="WP_172421229.1">
    <property type="nucleotide sequence ID" value="NZ_AP022843.1"/>
</dbReference>
<evidence type="ECO:0000256" key="7">
    <source>
        <dbReference type="RuleBase" id="RU364069"/>
    </source>
</evidence>
<keyword evidence="9" id="KW-1185">Reference proteome</keyword>
<evidence type="ECO:0000313" key="8">
    <source>
        <dbReference type="EMBL" id="BCB08504.1"/>
    </source>
</evidence>
<dbReference type="InterPro" id="IPR000888">
    <property type="entry name" value="RmlC-like"/>
</dbReference>
<comment type="catalytic activity">
    <reaction evidence="1 7">
        <text>dTDP-4-dehydro-6-deoxy-alpha-D-glucose = dTDP-4-dehydro-beta-L-rhamnose</text>
        <dbReference type="Rhea" id="RHEA:16969"/>
        <dbReference type="ChEBI" id="CHEBI:57649"/>
        <dbReference type="ChEBI" id="CHEBI:62830"/>
        <dbReference type="EC" id="5.1.3.13"/>
    </reaction>
</comment>
<evidence type="ECO:0000256" key="6">
    <source>
        <dbReference type="PIRSR" id="PIRSR600888-3"/>
    </source>
</evidence>
<dbReference type="GO" id="GO:0008830">
    <property type="term" value="F:dTDP-4-dehydrorhamnose 3,5-epimerase activity"/>
    <property type="evidence" value="ECO:0007669"/>
    <property type="project" value="UniProtKB-UniRule"/>
</dbReference>
<name>A0A6F8U5P5_9GAMM</name>
<dbReference type="Proteomes" id="UP000502259">
    <property type="component" value="Chromosome"/>
</dbReference>
<keyword evidence="7" id="KW-0413">Isomerase</keyword>
<accession>A0A6F8U5P5</accession>
<dbReference type="Pfam" id="PF00908">
    <property type="entry name" value="dTDP_sugar_isom"/>
    <property type="match status" value="1"/>
</dbReference>
<evidence type="ECO:0000256" key="1">
    <source>
        <dbReference type="ARBA" id="ARBA00001298"/>
    </source>
</evidence>
<evidence type="ECO:0000256" key="2">
    <source>
        <dbReference type="ARBA" id="ARBA00001997"/>
    </source>
</evidence>
<evidence type="ECO:0000256" key="5">
    <source>
        <dbReference type="PIRSR" id="PIRSR600888-1"/>
    </source>
</evidence>
<protein>
    <recommendedName>
        <fullName evidence="4 7">dTDP-4-dehydrorhamnose 3,5-epimerase</fullName>
        <ecNumber evidence="3 7">5.1.3.13</ecNumber>
    </recommendedName>
    <alternativeName>
        <fullName evidence="7">Thymidine diphospho-4-keto-rhamnose 3,5-epimerase</fullName>
    </alternativeName>
</protein>
<comment type="pathway">
    <text evidence="7">Carbohydrate biosynthesis; dTDP-L-rhamnose biosynthesis.</text>
</comment>
<dbReference type="InterPro" id="IPR014710">
    <property type="entry name" value="RmlC-like_jellyroll"/>
</dbReference>
<comment type="similarity">
    <text evidence="7">Belongs to the dTDP-4-dehydrorhamnose 3,5-epimerase family.</text>
</comment>
<proteinExistence type="inferred from homology"/>
<dbReference type="GO" id="GO:0019305">
    <property type="term" value="P:dTDP-rhamnose biosynthetic process"/>
    <property type="evidence" value="ECO:0007669"/>
    <property type="project" value="UniProtKB-UniRule"/>
</dbReference>
<dbReference type="GO" id="GO:0005829">
    <property type="term" value="C:cytosol"/>
    <property type="evidence" value="ECO:0007669"/>
    <property type="project" value="TreeGrafter"/>
</dbReference>
<comment type="function">
    <text evidence="2 7">Catalyzes the epimerization of the C3' and C5'positions of dTDP-6-deoxy-D-xylo-4-hexulose, forming dTDP-6-deoxy-L-lyxo-4-hexulose.</text>
</comment>
<feature type="site" description="Participates in a stacking interaction with the thymidine ring of dTDP-4-oxo-6-deoxyglucose" evidence="6">
    <location>
        <position position="136"/>
    </location>
</feature>
<sequence>MQYEKLAIPDVVLITPQVFGDERGFFMETFRQSEFEHHCGHYTFVQDNHSKSTHGILRGLHYQHQQPQGKLVRVTQGEVFDVAVDMRQSSPTYGQWVGATLSEQNKQMLWVPPGFAHGFYVTSETAEFQYKCTDYYAPGDEVSILWNDPQLAIQWPTQGQKPQLSAKDEQGLAFKAAPAFD</sequence>
<organism evidence="8 9">
    <name type="scientific">Halomonas hydrothermalis</name>
    <dbReference type="NCBI Taxonomy" id="115561"/>
    <lineage>
        <taxon>Bacteria</taxon>
        <taxon>Pseudomonadati</taxon>
        <taxon>Pseudomonadota</taxon>
        <taxon>Gammaproteobacteria</taxon>
        <taxon>Oceanospirillales</taxon>
        <taxon>Halomonadaceae</taxon>
        <taxon>Halomonas</taxon>
    </lineage>
</organism>
<evidence type="ECO:0000256" key="4">
    <source>
        <dbReference type="ARBA" id="ARBA00019595"/>
    </source>
</evidence>